<dbReference type="GeneID" id="83062086"/>
<dbReference type="EMBL" id="AP014940">
    <property type="protein sequence ID" value="BAV95633.1"/>
    <property type="molecule type" value="Genomic_DNA"/>
</dbReference>
<organism evidence="1 2">
    <name type="scientific">Lysobacter enzymogenes</name>
    <dbReference type="NCBI Taxonomy" id="69"/>
    <lineage>
        <taxon>Bacteria</taxon>
        <taxon>Pseudomonadati</taxon>
        <taxon>Pseudomonadota</taxon>
        <taxon>Gammaproteobacteria</taxon>
        <taxon>Lysobacterales</taxon>
        <taxon>Lysobacteraceae</taxon>
        <taxon>Lysobacter</taxon>
    </lineage>
</organism>
<name>A0AAU9AGK4_LYSEN</name>
<protein>
    <submittedName>
        <fullName evidence="1">Integron gene cassette protein</fullName>
    </submittedName>
</protein>
<reference evidence="1 2" key="1">
    <citation type="journal article" date="2017" name="DNA Res.">
        <title>Complete genome sequence and expression profile of the commercial lytic enzyme producer Lysobacter enzymogenes M497-1.</title>
        <authorList>
            <person name="Takami H."/>
            <person name="Toyoda A."/>
            <person name="Uchiyama I."/>
            <person name="Itoh T."/>
            <person name="Takaki Y."/>
            <person name="Arai W."/>
            <person name="Nishi S."/>
            <person name="Kawai M."/>
            <person name="Shinya K."/>
            <person name="Ikeda H."/>
        </authorList>
    </citation>
    <scope>NUCLEOTIDE SEQUENCE [LARGE SCALE GENOMIC DNA]</scope>
    <source>
        <strain evidence="1 2">M497-1</strain>
    </source>
</reference>
<gene>
    <name evidence="1" type="ORF">LEN_0146</name>
</gene>
<proteinExistence type="predicted"/>
<dbReference type="Proteomes" id="UP000218824">
    <property type="component" value="Chromosome"/>
</dbReference>
<sequence length="199" mass="21940">MSSDTASKTQIVRAGMERISADFSVGLAGLGFARTRSKFWTRRGEHHLQFIHLHRNGSSYGAPYNASISLRAHLGIAVLDDAREVEFLNGPNTDDMAQFRDDRFHLRFNAASGSTYERCLEDLMRFATTRALPWFAGFGAPQTLLDREDSPLDLEAREALARSLRGEASVERVAATLKRFGIVEPGAARRRAPGVASAS</sequence>
<evidence type="ECO:0000313" key="1">
    <source>
        <dbReference type="EMBL" id="BAV95633.1"/>
    </source>
</evidence>
<dbReference type="RefSeq" id="WP_096376257.1">
    <property type="nucleotide sequence ID" value="NZ_AP014940.1"/>
</dbReference>
<dbReference type="AlphaFoldDB" id="A0AAU9AGK4"/>
<dbReference type="KEGG" id="lem:LEN_0146"/>
<evidence type="ECO:0000313" key="2">
    <source>
        <dbReference type="Proteomes" id="UP000218824"/>
    </source>
</evidence>
<accession>A0AAU9AGK4</accession>